<dbReference type="Pfam" id="PF00126">
    <property type="entry name" value="HTH_1"/>
    <property type="match status" value="1"/>
</dbReference>
<gene>
    <name evidence="6" type="ORF">LWF01_02140</name>
</gene>
<dbReference type="InterPro" id="IPR058163">
    <property type="entry name" value="LysR-type_TF_proteobact-type"/>
</dbReference>
<dbReference type="InterPro" id="IPR036388">
    <property type="entry name" value="WH-like_DNA-bd_sf"/>
</dbReference>
<dbReference type="Proteomes" id="UP001209083">
    <property type="component" value="Chromosome"/>
</dbReference>
<dbReference type="Gene3D" id="3.40.190.290">
    <property type="match status" value="1"/>
</dbReference>
<dbReference type="EMBL" id="CP090958">
    <property type="protein sequence ID" value="WGW12590.1"/>
    <property type="molecule type" value="Genomic_DNA"/>
</dbReference>
<dbReference type="Gene3D" id="1.10.10.10">
    <property type="entry name" value="Winged helix-like DNA-binding domain superfamily/Winged helix DNA-binding domain"/>
    <property type="match status" value="1"/>
</dbReference>
<dbReference type="InterPro" id="IPR005119">
    <property type="entry name" value="LysR_subst-bd"/>
</dbReference>
<proteinExistence type="inferred from homology"/>
<keyword evidence="3" id="KW-0238">DNA-binding</keyword>
<dbReference type="RefSeq" id="WP_349639393.1">
    <property type="nucleotide sequence ID" value="NZ_CP090958.1"/>
</dbReference>
<evidence type="ECO:0000259" key="5">
    <source>
        <dbReference type="PROSITE" id="PS50931"/>
    </source>
</evidence>
<keyword evidence="4" id="KW-0804">Transcription</keyword>
<dbReference type="SUPFAM" id="SSF46785">
    <property type="entry name" value="Winged helix' DNA-binding domain"/>
    <property type="match status" value="1"/>
</dbReference>
<keyword evidence="2" id="KW-0805">Transcription regulation</keyword>
<evidence type="ECO:0000256" key="3">
    <source>
        <dbReference type="ARBA" id="ARBA00023125"/>
    </source>
</evidence>
<dbReference type="PROSITE" id="PS50931">
    <property type="entry name" value="HTH_LYSR"/>
    <property type="match status" value="1"/>
</dbReference>
<evidence type="ECO:0000313" key="7">
    <source>
        <dbReference type="Proteomes" id="UP001209083"/>
    </source>
</evidence>
<feature type="domain" description="HTH lysR-type" evidence="5">
    <location>
        <begin position="11"/>
        <end position="68"/>
    </location>
</feature>
<organism evidence="6 7">
    <name type="scientific">Saxibacter everestensis</name>
    <dbReference type="NCBI Taxonomy" id="2909229"/>
    <lineage>
        <taxon>Bacteria</taxon>
        <taxon>Bacillati</taxon>
        <taxon>Actinomycetota</taxon>
        <taxon>Actinomycetes</taxon>
        <taxon>Micrococcales</taxon>
        <taxon>Brevibacteriaceae</taxon>
        <taxon>Saxibacter</taxon>
    </lineage>
</organism>
<evidence type="ECO:0000313" key="6">
    <source>
        <dbReference type="EMBL" id="WGW12590.1"/>
    </source>
</evidence>
<evidence type="ECO:0000256" key="4">
    <source>
        <dbReference type="ARBA" id="ARBA00023163"/>
    </source>
</evidence>
<keyword evidence="7" id="KW-1185">Reference proteome</keyword>
<dbReference type="PANTHER" id="PTHR30537:SF3">
    <property type="entry name" value="TRANSCRIPTIONAL REGULATORY PROTEIN"/>
    <property type="match status" value="1"/>
</dbReference>
<comment type="similarity">
    <text evidence="1">Belongs to the LysR transcriptional regulatory family.</text>
</comment>
<evidence type="ECO:0000256" key="2">
    <source>
        <dbReference type="ARBA" id="ARBA00023015"/>
    </source>
</evidence>
<sequence length="311" mass="33500">MSVPTPRTGAPSADDLLILLAVARFGRFTRAAESLGINHTTISRRLSVLESQLGGRLLARSSGSWELTDLGHEAFLAAEQVETALNGLGPHPAGTSELRGLVRLSSTDGLSAYIVAPAVAEVQRTHPLLNVEIITATRRVLQHRSGLDIEIVVGKPQVHRAETLHLGDYVLGLYVSREYAANRGIPTTQAELASHPLVFYIDSMLHVDDLDSSRKSIPAGPSPLTSTNVFVHVEATRAGAGIGLLPCFMADRHDDLVRVMPGEVAARLAFWLVGRPESMRREAVRAVVEAIRIRMEDARGELLGIPSALGN</sequence>
<dbReference type="Pfam" id="PF03466">
    <property type="entry name" value="LysR_substrate"/>
    <property type="match status" value="1"/>
</dbReference>
<reference evidence="6 7" key="1">
    <citation type="submission" date="2023-05" db="EMBL/GenBank/DDBJ databases">
        <title>Lithophilousrod everest ZFBP1038 complete genpme.</title>
        <authorList>
            <person name="Tian M."/>
        </authorList>
    </citation>
    <scope>NUCLEOTIDE SEQUENCE [LARGE SCALE GENOMIC DNA]</scope>
    <source>
        <strain evidence="6 7">ZFBP1038</strain>
    </source>
</reference>
<dbReference type="PANTHER" id="PTHR30537">
    <property type="entry name" value="HTH-TYPE TRANSCRIPTIONAL REGULATOR"/>
    <property type="match status" value="1"/>
</dbReference>
<name>A0ABY8QWQ5_9MICO</name>
<protein>
    <submittedName>
        <fullName evidence="6">LysR family transcriptional regulator</fullName>
    </submittedName>
</protein>
<accession>A0ABY8QWQ5</accession>
<evidence type="ECO:0000256" key="1">
    <source>
        <dbReference type="ARBA" id="ARBA00009437"/>
    </source>
</evidence>
<dbReference type="InterPro" id="IPR036390">
    <property type="entry name" value="WH_DNA-bd_sf"/>
</dbReference>
<dbReference type="InterPro" id="IPR000847">
    <property type="entry name" value="LysR_HTH_N"/>
</dbReference>
<dbReference type="SUPFAM" id="SSF53850">
    <property type="entry name" value="Periplasmic binding protein-like II"/>
    <property type="match status" value="1"/>
</dbReference>